<gene>
    <name evidence="1" type="ORF">CDAR_173521</name>
</gene>
<accession>A0AAV4SEU3</accession>
<reference evidence="1 2" key="1">
    <citation type="submission" date="2021-06" db="EMBL/GenBank/DDBJ databases">
        <title>Caerostris darwini draft genome.</title>
        <authorList>
            <person name="Kono N."/>
            <person name="Arakawa K."/>
        </authorList>
    </citation>
    <scope>NUCLEOTIDE SEQUENCE [LARGE SCALE GENOMIC DNA]</scope>
</reference>
<sequence length="126" mass="13748">MALGTSLPKSVRENQLSTVPSVLIAARPISLATTVPLRVWDKKISTLPIFFGDFENSGRMVVYSKRREGMKILPGIGFNLASRVEINGKNSALGIDCSPSHFSCNHSAFACLGQESFLSPNFLWGF</sequence>
<protein>
    <submittedName>
        <fullName evidence="1">Uncharacterized protein</fullName>
    </submittedName>
</protein>
<evidence type="ECO:0000313" key="2">
    <source>
        <dbReference type="Proteomes" id="UP001054837"/>
    </source>
</evidence>
<dbReference type="Proteomes" id="UP001054837">
    <property type="component" value="Unassembled WGS sequence"/>
</dbReference>
<keyword evidence="2" id="KW-1185">Reference proteome</keyword>
<dbReference type="EMBL" id="BPLQ01007577">
    <property type="protein sequence ID" value="GIY30942.1"/>
    <property type="molecule type" value="Genomic_DNA"/>
</dbReference>
<comment type="caution">
    <text evidence="1">The sequence shown here is derived from an EMBL/GenBank/DDBJ whole genome shotgun (WGS) entry which is preliminary data.</text>
</comment>
<name>A0AAV4SEU3_9ARAC</name>
<proteinExistence type="predicted"/>
<dbReference type="AlphaFoldDB" id="A0AAV4SEU3"/>
<organism evidence="1 2">
    <name type="scientific">Caerostris darwini</name>
    <dbReference type="NCBI Taxonomy" id="1538125"/>
    <lineage>
        <taxon>Eukaryota</taxon>
        <taxon>Metazoa</taxon>
        <taxon>Ecdysozoa</taxon>
        <taxon>Arthropoda</taxon>
        <taxon>Chelicerata</taxon>
        <taxon>Arachnida</taxon>
        <taxon>Araneae</taxon>
        <taxon>Araneomorphae</taxon>
        <taxon>Entelegynae</taxon>
        <taxon>Araneoidea</taxon>
        <taxon>Araneidae</taxon>
        <taxon>Caerostris</taxon>
    </lineage>
</organism>
<evidence type="ECO:0000313" key="1">
    <source>
        <dbReference type="EMBL" id="GIY30942.1"/>
    </source>
</evidence>